<accession>A0AC34FHS4</accession>
<dbReference type="Proteomes" id="UP000887579">
    <property type="component" value="Unplaced"/>
</dbReference>
<evidence type="ECO:0000313" key="2">
    <source>
        <dbReference type="WBParaSite" id="ES5_v2.g16821.t1"/>
    </source>
</evidence>
<protein>
    <submittedName>
        <fullName evidence="2">BACK domain-containing protein</fullName>
    </submittedName>
</protein>
<evidence type="ECO:0000313" key="1">
    <source>
        <dbReference type="Proteomes" id="UP000887579"/>
    </source>
</evidence>
<organism evidence="1 2">
    <name type="scientific">Panagrolaimus sp. ES5</name>
    <dbReference type="NCBI Taxonomy" id="591445"/>
    <lineage>
        <taxon>Eukaryota</taxon>
        <taxon>Metazoa</taxon>
        <taxon>Ecdysozoa</taxon>
        <taxon>Nematoda</taxon>
        <taxon>Chromadorea</taxon>
        <taxon>Rhabditida</taxon>
        <taxon>Tylenchina</taxon>
        <taxon>Panagrolaimomorpha</taxon>
        <taxon>Panagrolaimoidea</taxon>
        <taxon>Panagrolaimidae</taxon>
        <taxon>Panagrolaimus</taxon>
    </lineage>
</organism>
<proteinExistence type="predicted"/>
<reference evidence="2" key="1">
    <citation type="submission" date="2022-11" db="UniProtKB">
        <authorList>
            <consortium name="WormBaseParasite"/>
        </authorList>
    </citation>
    <scope>IDENTIFICATION</scope>
</reference>
<sequence>MVVELIAKDKKEKLEFEGKCKIRIDAVSKILLIEPCIEEFKMISAMFKWKFVAQKNILCIFAEHDFQDFALIFDNSIICKKVFDNLFKKGAIQGEMVLIQQRFLPALFAEILKNDETSSKMKEILVQWIDKHEGDEKEEYFHLLRSNNIYDLIYPDEVKNKKFVV</sequence>
<dbReference type="WBParaSite" id="ES5_v2.g16821.t1">
    <property type="protein sequence ID" value="ES5_v2.g16821.t1"/>
    <property type="gene ID" value="ES5_v2.g16821"/>
</dbReference>
<name>A0AC34FHS4_9BILA</name>